<dbReference type="SUPFAM" id="SSF103473">
    <property type="entry name" value="MFS general substrate transporter"/>
    <property type="match status" value="1"/>
</dbReference>
<evidence type="ECO:0008006" key="9">
    <source>
        <dbReference type="Google" id="ProtNLM"/>
    </source>
</evidence>
<comment type="subcellular location">
    <subcellularLocation>
        <location evidence="1">Cell membrane</location>
        <topology evidence="1">Multi-pass membrane protein</topology>
    </subcellularLocation>
</comment>
<keyword evidence="8" id="KW-1185">Reference proteome</keyword>
<dbReference type="STRING" id="310780.SAMN05216267_104540"/>
<accession>A0A1H8ST60</accession>
<dbReference type="AlphaFoldDB" id="A0A1H8ST60"/>
<gene>
    <name evidence="7" type="ORF">SAMN05216267_104540</name>
</gene>
<name>A0A1H8ST60_9ACTN</name>
<keyword evidence="5 6" id="KW-0472">Membrane</keyword>
<dbReference type="InterPro" id="IPR036259">
    <property type="entry name" value="MFS_trans_sf"/>
</dbReference>
<dbReference type="Gene3D" id="1.20.1250.20">
    <property type="entry name" value="MFS general substrate transporter like domains"/>
    <property type="match status" value="1"/>
</dbReference>
<protein>
    <recommendedName>
        <fullName evidence="9">MFS transporter</fullName>
    </recommendedName>
</protein>
<evidence type="ECO:0000256" key="6">
    <source>
        <dbReference type="SAM" id="Phobius"/>
    </source>
</evidence>
<sequence length="124" mass="12802">MVLRRPLRDGRIRGALAGLPLLALGSSGSAWVVAPVAFVGGLGFSLAAITWDSTLRKSVPPESLSRVTAYDDLMSYLSIPLSQLGAGPLAHVFGAGAVCTACGIGYVAACLFPLLKRYVRGQGA</sequence>
<keyword evidence="2" id="KW-1003">Cell membrane</keyword>
<proteinExistence type="predicted"/>
<evidence type="ECO:0000256" key="1">
    <source>
        <dbReference type="ARBA" id="ARBA00004651"/>
    </source>
</evidence>
<evidence type="ECO:0000256" key="4">
    <source>
        <dbReference type="ARBA" id="ARBA00022989"/>
    </source>
</evidence>
<dbReference type="PANTHER" id="PTHR23513">
    <property type="entry name" value="INTEGRAL MEMBRANE EFFLUX PROTEIN-RELATED"/>
    <property type="match status" value="1"/>
</dbReference>
<evidence type="ECO:0000256" key="5">
    <source>
        <dbReference type="ARBA" id="ARBA00023136"/>
    </source>
</evidence>
<dbReference type="EMBL" id="FODD01000045">
    <property type="protein sequence ID" value="SEO81777.1"/>
    <property type="molecule type" value="Genomic_DNA"/>
</dbReference>
<dbReference type="Proteomes" id="UP000181951">
    <property type="component" value="Unassembled WGS sequence"/>
</dbReference>
<reference evidence="7 8" key="1">
    <citation type="submission" date="2016-10" db="EMBL/GenBank/DDBJ databases">
        <authorList>
            <person name="de Groot N.N."/>
        </authorList>
    </citation>
    <scope>NUCLEOTIDE SEQUENCE [LARGE SCALE GENOMIC DNA]</scope>
    <source>
        <strain evidence="7 8">CGMCC 4.2026</strain>
    </source>
</reference>
<dbReference type="GO" id="GO:0005886">
    <property type="term" value="C:plasma membrane"/>
    <property type="evidence" value="ECO:0007669"/>
    <property type="project" value="UniProtKB-SubCell"/>
</dbReference>
<keyword evidence="3 6" id="KW-0812">Transmembrane</keyword>
<feature type="transmembrane region" description="Helical" evidence="6">
    <location>
        <begin position="89"/>
        <end position="115"/>
    </location>
</feature>
<keyword evidence="4 6" id="KW-1133">Transmembrane helix</keyword>
<organism evidence="7 8">
    <name type="scientific">Actinacidiphila rubida</name>
    <dbReference type="NCBI Taxonomy" id="310780"/>
    <lineage>
        <taxon>Bacteria</taxon>
        <taxon>Bacillati</taxon>
        <taxon>Actinomycetota</taxon>
        <taxon>Actinomycetes</taxon>
        <taxon>Kitasatosporales</taxon>
        <taxon>Streptomycetaceae</taxon>
        <taxon>Actinacidiphila</taxon>
    </lineage>
</organism>
<dbReference type="PANTHER" id="PTHR23513:SF11">
    <property type="entry name" value="STAPHYLOFERRIN A TRANSPORTER"/>
    <property type="match status" value="1"/>
</dbReference>
<evidence type="ECO:0000256" key="2">
    <source>
        <dbReference type="ARBA" id="ARBA00022475"/>
    </source>
</evidence>
<evidence type="ECO:0000256" key="3">
    <source>
        <dbReference type="ARBA" id="ARBA00022692"/>
    </source>
</evidence>
<evidence type="ECO:0000313" key="7">
    <source>
        <dbReference type="EMBL" id="SEO81777.1"/>
    </source>
</evidence>
<evidence type="ECO:0000313" key="8">
    <source>
        <dbReference type="Proteomes" id="UP000181951"/>
    </source>
</evidence>